<dbReference type="RefSeq" id="WP_272748402.1">
    <property type="nucleotide sequence ID" value="NZ_JAQQKX010000009.1"/>
</dbReference>
<evidence type="ECO:0000256" key="2">
    <source>
        <dbReference type="SAM" id="SignalP"/>
    </source>
</evidence>
<feature type="signal peptide" evidence="2">
    <location>
        <begin position="1"/>
        <end position="20"/>
    </location>
</feature>
<reference evidence="3 4" key="1">
    <citation type="submission" date="2023-01" db="EMBL/GenBank/DDBJ databases">
        <title>Novel species of the genus Asticcacaulis isolated from rivers.</title>
        <authorList>
            <person name="Lu H."/>
        </authorList>
    </citation>
    <scope>NUCLEOTIDE SEQUENCE [LARGE SCALE GENOMIC DNA]</scope>
    <source>
        <strain evidence="3 4">BYS171W</strain>
    </source>
</reference>
<dbReference type="Pfam" id="PF11776">
    <property type="entry name" value="RcnB"/>
    <property type="match status" value="1"/>
</dbReference>
<feature type="chain" id="PRO_5047491490" evidence="2">
    <location>
        <begin position="21"/>
        <end position="134"/>
    </location>
</feature>
<feature type="region of interest" description="Disordered" evidence="1">
    <location>
        <begin position="30"/>
        <end position="55"/>
    </location>
</feature>
<feature type="compositionally biased region" description="Basic and acidic residues" evidence="1">
    <location>
        <begin position="32"/>
        <end position="55"/>
    </location>
</feature>
<sequence>MKRFVTASVLAMMVSSVAIADVAQAQPRGHAYGHDRYDSRDRYDRYDHRDDRRDRRDDRRYYRDGYRDGWRDNSSWRRGGYVGYRDWDRGRYVEYRSHRGLYAPPRGYEWRQVDDRYVLAAVATGLIAAIVLSH</sequence>
<keyword evidence="4" id="KW-1185">Reference proteome</keyword>
<proteinExistence type="predicted"/>
<organism evidence="3 4">
    <name type="scientific">Asticcacaulis aquaticus</name>
    <dbReference type="NCBI Taxonomy" id="2984212"/>
    <lineage>
        <taxon>Bacteria</taxon>
        <taxon>Pseudomonadati</taxon>
        <taxon>Pseudomonadota</taxon>
        <taxon>Alphaproteobacteria</taxon>
        <taxon>Caulobacterales</taxon>
        <taxon>Caulobacteraceae</taxon>
        <taxon>Asticcacaulis</taxon>
    </lineage>
</organism>
<evidence type="ECO:0000313" key="4">
    <source>
        <dbReference type="Proteomes" id="UP001214854"/>
    </source>
</evidence>
<evidence type="ECO:0000313" key="3">
    <source>
        <dbReference type="EMBL" id="MDC7683941.1"/>
    </source>
</evidence>
<evidence type="ECO:0000256" key="1">
    <source>
        <dbReference type="SAM" id="MobiDB-lite"/>
    </source>
</evidence>
<dbReference type="Gene3D" id="3.10.450.160">
    <property type="entry name" value="inner membrane protein cigr"/>
    <property type="match status" value="1"/>
</dbReference>
<gene>
    <name evidence="3" type="ORF">PQU92_11690</name>
</gene>
<dbReference type="Proteomes" id="UP001214854">
    <property type="component" value="Unassembled WGS sequence"/>
</dbReference>
<dbReference type="InterPro" id="IPR024572">
    <property type="entry name" value="RcnB"/>
</dbReference>
<accession>A0ABT5HV32</accession>
<protein>
    <submittedName>
        <fullName evidence="3">RcnB family protein</fullName>
    </submittedName>
</protein>
<dbReference type="EMBL" id="JAQQKX010000009">
    <property type="protein sequence ID" value="MDC7683941.1"/>
    <property type="molecule type" value="Genomic_DNA"/>
</dbReference>
<keyword evidence="2" id="KW-0732">Signal</keyword>
<name>A0ABT5HV32_9CAUL</name>
<comment type="caution">
    <text evidence="3">The sequence shown here is derived from an EMBL/GenBank/DDBJ whole genome shotgun (WGS) entry which is preliminary data.</text>
</comment>